<dbReference type="OrthoDB" id="1521709at2"/>
<evidence type="ECO:0000313" key="3">
    <source>
        <dbReference type="Proteomes" id="UP000298616"/>
    </source>
</evidence>
<dbReference type="EMBL" id="CP028923">
    <property type="protein sequence ID" value="QCK14686.1"/>
    <property type="molecule type" value="Genomic_DNA"/>
</dbReference>
<dbReference type="SMART" id="SM00089">
    <property type="entry name" value="PKD"/>
    <property type="match status" value="3"/>
</dbReference>
<dbReference type="CDD" id="cd00146">
    <property type="entry name" value="PKD"/>
    <property type="match status" value="2"/>
</dbReference>
<reference evidence="2 3" key="1">
    <citation type="submission" date="2018-04" db="EMBL/GenBank/DDBJ databases">
        <title>Complete genome uncultured novel isolate.</title>
        <authorList>
            <person name="Merlino G."/>
        </authorList>
    </citation>
    <scope>NUCLEOTIDE SEQUENCE [LARGE SCALE GENOMIC DNA]</scope>
    <source>
        <strain evidence="3">R1DC9</strain>
    </source>
</reference>
<organism evidence="2 3">
    <name type="scientific">Mangrovivirga cuniculi</name>
    <dbReference type="NCBI Taxonomy" id="2715131"/>
    <lineage>
        <taxon>Bacteria</taxon>
        <taxon>Pseudomonadati</taxon>
        <taxon>Bacteroidota</taxon>
        <taxon>Cytophagia</taxon>
        <taxon>Cytophagales</taxon>
        <taxon>Mangrovivirgaceae</taxon>
        <taxon>Mangrovivirga</taxon>
    </lineage>
</organism>
<feature type="domain" description="PKD" evidence="1">
    <location>
        <begin position="282"/>
        <end position="330"/>
    </location>
</feature>
<dbReference type="AlphaFoldDB" id="A0A4D7JRZ5"/>
<evidence type="ECO:0000259" key="1">
    <source>
        <dbReference type="PROSITE" id="PS50093"/>
    </source>
</evidence>
<dbReference type="Pfam" id="PF18911">
    <property type="entry name" value="PKD_4"/>
    <property type="match status" value="2"/>
</dbReference>
<gene>
    <name evidence="2" type="ORF">DCC35_08000</name>
</gene>
<dbReference type="Pfam" id="PF18962">
    <property type="entry name" value="Por_Secre_tail"/>
    <property type="match status" value="1"/>
</dbReference>
<dbReference type="KEGG" id="fpf:DCC35_08000"/>
<name>A0A4D7JRZ5_9BACT</name>
<dbReference type="SUPFAM" id="SSF49299">
    <property type="entry name" value="PKD domain"/>
    <property type="match status" value="2"/>
</dbReference>
<dbReference type="PROSITE" id="PS50093">
    <property type="entry name" value="PKD"/>
    <property type="match status" value="2"/>
</dbReference>
<protein>
    <recommendedName>
        <fullName evidence="1">PKD domain-containing protein</fullName>
    </recommendedName>
</protein>
<accession>A0A4D7JRZ5</accession>
<dbReference type="NCBIfam" id="TIGR04183">
    <property type="entry name" value="Por_Secre_tail"/>
    <property type="match status" value="1"/>
</dbReference>
<dbReference type="InterPro" id="IPR000601">
    <property type="entry name" value="PKD_dom"/>
</dbReference>
<dbReference type="InterPro" id="IPR035986">
    <property type="entry name" value="PKD_dom_sf"/>
</dbReference>
<proteinExistence type="predicted"/>
<dbReference type="InterPro" id="IPR022409">
    <property type="entry name" value="PKD/Chitinase_dom"/>
</dbReference>
<dbReference type="Proteomes" id="UP000298616">
    <property type="component" value="Chromosome"/>
</dbReference>
<dbReference type="InterPro" id="IPR026444">
    <property type="entry name" value="Secre_tail"/>
</dbReference>
<sequence length="732" mass="82025">MFADNTTTDKDFIILEYNIFNSSTSPINDFYISLLSDYSINEDSSNRLFTDVESQLTYAFDANNNIYTGIAAINTDNFISRGIDLSNYNGNSSDINLPFTKTEKADFILNNLKNEAGLNGNGNDIAGFSGTKITSLNSGELKNVVFVITAGNSLEALKENISTASEAYAQIKQSPENEFYTTICKGENAEINPGNSIFNFYSDPTGSNKIGNGGSFLIENLQNDTTIYYNSHDVRGMGIMKTAIINIDVPQDSFSISSNPLYLSESSDSTVTFKAYPSNAKSYNWVFENGLTSTNQNQTIKYNQEGYYDITLTIESPFGCENKFSSTLEVINRPNKPDIKNTYYEVCKNEDLEILIELQEELYFFRKSDMNDLISSGNKILISNIDQDTAVYVSRKENNIYSEPVKIIIKSYQPNANFQFSHNPDPASGASVLVEADDNTHVSYDWNINGLLLTETPLVQHEILNSEDQYFELKVIDSMGCSGTIQKTLSPRELNVMIKDTILICHDSQVVKINPDEEGTYLYYTDSELTNLVHKGRYYEKPLISSTDSIYIVNFTEFHKSSPQKVILRKLPESKPVIIANNESLNLASNKTVNLTIEKKEFVKYQWQFPNGATATRLQIEYSFSEPGLYSFSLIGTDSLGCNHTGFITIEVVNEPLLDIDDDLTKLISLFPNPASDYLFIKSEKIVEDWKIIDAAGNEIENGQGNTINISPYAAGIYYLIVNKKALPFIKN</sequence>
<keyword evidence="3" id="KW-1185">Reference proteome</keyword>
<dbReference type="InterPro" id="IPR013783">
    <property type="entry name" value="Ig-like_fold"/>
</dbReference>
<dbReference type="RefSeq" id="WP_137090272.1">
    <property type="nucleotide sequence ID" value="NZ_CP028923.1"/>
</dbReference>
<feature type="domain" description="PKD" evidence="1">
    <location>
        <begin position="603"/>
        <end position="657"/>
    </location>
</feature>
<evidence type="ECO:0000313" key="2">
    <source>
        <dbReference type="EMBL" id="QCK14686.1"/>
    </source>
</evidence>
<dbReference type="Gene3D" id="2.60.40.10">
    <property type="entry name" value="Immunoglobulins"/>
    <property type="match status" value="2"/>
</dbReference>